<proteinExistence type="predicted"/>
<evidence type="ECO:0000256" key="2">
    <source>
        <dbReference type="ARBA" id="ARBA00023054"/>
    </source>
</evidence>
<dbReference type="AlphaFoldDB" id="A0A3P2A1S4"/>
<evidence type="ECO:0000313" key="5">
    <source>
        <dbReference type="Proteomes" id="UP000269923"/>
    </source>
</evidence>
<dbReference type="InterPro" id="IPR050465">
    <property type="entry name" value="UPF0194_transport"/>
</dbReference>
<dbReference type="EMBL" id="RQYC01000027">
    <property type="protein sequence ID" value="RRD88948.1"/>
    <property type="molecule type" value="Genomic_DNA"/>
</dbReference>
<reference evidence="4 5" key="1">
    <citation type="submission" date="2018-11" db="EMBL/GenBank/DDBJ databases">
        <title>Genomes From Bacteria Associated with the Canine Oral Cavity: a Test Case for Automated Genome-Based Taxonomic Assignment.</title>
        <authorList>
            <person name="Coil D.A."/>
            <person name="Jospin G."/>
            <person name="Darling A.E."/>
            <person name="Wallis C."/>
            <person name="Davis I.J."/>
            <person name="Harris S."/>
            <person name="Eisen J.A."/>
            <person name="Holcombe L.J."/>
            <person name="O'Flynn C."/>
        </authorList>
    </citation>
    <scope>NUCLEOTIDE SEQUENCE [LARGE SCALE GENOMIC DNA]</scope>
    <source>
        <strain evidence="4 5">COT-280</strain>
    </source>
</reference>
<dbReference type="Proteomes" id="UP000269923">
    <property type="component" value="Unassembled WGS sequence"/>
</dbReference>
<comment type="subcellular location">
    <subcellularLocation>
        <location evidence="1">Cell envelope</location>
    </subcellularLocation>
</comment>
<gene>
    <name evidence="4" type="ORF">EII21_10455</name>
</gene>
<dbReference type="PANTHER" id="PTHR32347">
    <property type="entry name" value="EFFLUX SYSTEM COMPONENT YKNX-RELATED"/>
    <property type="match status" value="1"/>
</dbReference>
<dbReference type="OrthoDB" id="9806939at2"/>
<dbReference type="Gene3D" id="2.40.50.100">
    <property type="match status" value="1"/>
</dbReference>
<evidence type="ECO:0000259" key="3">
    <source>
        <dbReference type="Pfam" id="PF25973"/>
    </source>
</evidence>
<keyword evidence="5" id="KW-1185">Reference proteome</keyword>
<accession>A0A3P2A1S4</accession>
<keyword evidence="2" id="KW-0175">Coiled coil</keyword>
<protein>
    <submittedName>
        <fullName evidence="4">HlyD family efflux transporter periplasmic adaptor subunit</fullName>
    </submittedName>
</protein>
<organism evidence="4 5">
    <name type="scientific">Conchiformibius steedae</name>
    <dbReference type="NCBI Taxonomy" id="153493"/>
    <lineage>
        <taxon>Bacteria</taxon>
        <taxon>Pseudomonadati</taxon>
        <taxon>Pseudomonadota</taxon>
        <taxon>Betaproteobacteria</taxon>
        <taxon>Neisseriales</taxon>
        <taxon>Neisseriaceae</taxon>
        <taxon>Conchiformibius</taxon>
    </lineage>
</organism>
<name>A0A3P2A1S4_9NEIS</name>
<evidence type="ECO:0000256" key="1">
    <source>
        <dbReference type="ARBA" id="ARBA00004196"/>
    </source>
</evidence>
<sequence length="569" mass="62846">MDNLSARFTNHIAQEWQMRLKAAGISVRACAWLNLPQLGTPDFHEKLPEYYPDALKLNETWLRHGRQLSEQQPVIMDKVGSDLLLSCLIAQSDDTPMALGCLISPPFQEQTAAVVQLGLGWLYYYLNIKQQSDYGRSARLLTLLGNVLSQSEPREAAQEWMNQTAVWAKEVAEGQDFSLLLFRVHNHVPVLQIMSGVAWLEKGSPQLHQASELAARCAASISELSEQGAWALPLQHNGAVRSVLVAHYHDSGLPEASLQIIRACAAVVEPVVLLWQQGERSLWSHFQATCGDIWAKFVRPGHLVWKAAAAATAIFLAVVLLLPVDDAVTANLYIEGGNRRVLTAPQNGYLAEVLVRPGDSVSAGQILARLEDKDLKLEQAELLSEINQSQSRFREAMATGDAAQSGIAANQKQQAQVKLDLVQSKLNRVVIRSPMTGSVVSGDWVQQIGAPVEEGKELFQIADAAEYKAILHIPDKNMDEIAIGQTGSLKLASLPEQAIRLEIIRLTAVAVVEEGQNGFQVEAKLLDAPPRLNAGMQGVAKVSVGKTNLLWLWTKNFRDWLRLKLWSWW</sequence>
<feature type="domain" description="CzcB-like barrel-sandwich hybrid" evidence="3">
    <location>
        <begin position="343"/>
        <end position="463"/>
    </location>
</feature>
<dbReference type="Pfam" id="PF25973">
    <property type="entry name" value="BSH_CzcB"/>
    <property type="match status" value="1"/>
</dbReference>
<dbReference type="InterPro" id="IPR058647">
    <property type="entry name" value="BSH_CzcB-like"/>
</dbReference>
<dbReference type="SUPFAM" id="SSF111369">
    <property type="entry name" value="HlyD-like secretion proteins"/>
    <property type="match status" value="1"/>
</dbReference>
<comment type="caution">
    <text evidence="4">The sequence shown here is derived from an EMBL/GenBank/DDBJ whole genome shotgun (WGS) entry which is preliminary data.</text>
</comment>
<dbReference type="RefSeq" id="WP_124796249.1">
    <property type="nucleotide sequence ID" value="NZ_RQYC01000027.1"/>
</dbReference>
<dbReference type="Gene3D" id="2.40.30.170">
    <property type="match status" value="1"/>
</dbReference>
<dbReference type="PANTHER" id="PTHR32347:SF23">
    <property type="entry name" value="BLL5650 PROTEIN"/>
    <property type="match status" value="1"/>
</dbReference>
<evidence type="ECO:0000313" key="4">
    <source>
        <dbReference type="EMBL" id="RRD88948.1"/>
    </source>
</evidence>
<dbReference type="GO" id="GO:0030313">
    <property type="term" value="C:cell envelope"/>
    <property type="evidence" value="ECO:0007669"/>
    <property type="project" value="UniProtKB-SubCell"/>
</dbReference>